<evidence type="ECO:0000256" key="1">
    <source>
        <dbReference type="ARBA" id="ARBA00004116"/>
    </source>
</evidence>
<dbReference type="AlphaFoldDB" id="B3RRA4"/>
<dbReference type="InParanoid" id="B3RRA4"/>
<gene>
    <name evidence="13" type="ORF">TRIADDRAFT_54164</name>
</gene>
<evidence type="ECO:0000256" key="2">
    <source>
        <dbReference type="ARBA" id="ARBA00004419"/>
    </source>
</evidence>
<dbReference type="Gene3D" id="2.60.40.10">
    <property type="entry name" value="Immunoglobulins"/>
    <property type="match status" value="1"/>
</dbReference>
<dbReference type="PROSITE" id="PS50135">
    <property type="entry name" value="ZF_ZZ_2"/>
    <property type="match status" value="1"/>
</dbReference>
<dbReference type="Proteomes" id="UP000009022">
    <property type="component" value="Unassembled WGS sequence"/>
</dbReference>
<organism evidence="13 14">
    <name type="scientific">Trichoplax adhaerens</name>
    <name type="common">Trichoplax reptans</name>
    <dbReference type="NCBI Taxonomy" id="10228"/>
    <lineage>
        <taxon>Eukaryota</taxon>
        <taxon>Metazoa</taxon>
        <taxon>Placozoa</taxon>
        <taxon>Uniplacotomia</taxon>
        <taxon>Trichoplacea</taxon>
        <taxon>Trichoplacidae</taxon>
        <taxon>Trichoplax</taxon>
    </lineage>
</organism>
<dbReference type="GO" id="GO:0070013">
    <property type="term" value="C:intracellular organelle lumen"/>
    <property type="evidence" value="ECO:0007669"/>
    <property type="project" value="UniProtKB-ARBA"/>
</dbReference>
<dbReference type="FunFam" id="3.30.60.90:FF:000007">
    <property type="entry name" value="Next to BRCA1 gene 1 protein"/>
    <property type="match status" value="1"/>
</dbReference>
<evidence type="ECO:0000256" key="10">
    <source>
        <dbReference type="SAM" id="MobiDB-lite"/>
    </source>
</evidence>
<evidence type="ECO:0000313" key="13">
    <source>
        <dbReference type="EMBL" id="EDV26309.1"/>
    </source>
</evidence>
<dbReference type="InterPro" id="IPR043145">
    <property type="entry name" value="Znf_ZZ_sf"/>
</dbReference>
<dbReference type="CDD" id="cd02340">
    <property type="entry name" value="ZZ_NBR1_like"/>
    <property type="match status" value="1"/>
</dbReference>
<evidence type="ECO:0000313" key="14">
    <source>
        <dbReference type="Proteomes" id="UP000009022"/>
    </source>
</evidence>
<dbReference type="CDD" id="cd14947">
    <property type="entry name" value="NBR1_like"/>
    <property type="match status" value="1"/>
</dbReference>
<sequence>MVHDFAYGILCIINADEDRNSKSTKITTHDQAYKAAYVDSWIMENQMSSMHCIASFEQKQHELEVHTSTKWLDLLEMLLYSYNVRCTSIKYHDEEGDEVSVSSQGRIEVNKCILVVCYSTVFTYFQDMLISASKPEAFKFCIIGEIVNEPFPTGVAPPVEENSNQTDLITEPIAAGGNGNCGRMQRIKRFLNNMKEVAKELKTSSQELRETVNTKEPPEWFKNSSDHMCQMIISGVLSGLDNAVVASVPGNSTLQSQLGNNCDNARPVYVHDKVFCDVCNQTIVGIRYKCGNCADYDLCEQCESIPNIHDSTHVFLKLRKPVVAAGRDPVTGLVSPLLHKCVYKPTLASEQHETDFFVSKPQPEPYVIDAILAERNCEIYREKSSKELKKIMKAEKRKLKQSLSASLCSEESSPDIYYPINPNQKFTKTWCIRNTGKSTWNNIKLIYMKGKCKSQRLKPEADGKVFLPAVKPGEKHFVTVSFIAPHLPGEYFSILRLKSNGIKFGPHFICKVNVVNQYSHEDTLTEPIAAIPTTELNCDDIASSQQSSIATSSDIVIVKRSDYDPIAVACETLCEDNLLNADNIDDRNLHVEDSEAKESRRTSDGSIETLSVSVHQDCTLPVQDACNYNEKTQTTDRKPANEGCDDFLIVDLPDCFDMTKPLPPEKIAAITEAFEKSRNESYFGVDSIESSLQRTSISEDLDTVKSAEDFKDINADDVSIASTSSSDSQSYSSVDEVVNVAVVDQPVRLSPDRDEEEIMEPNIQQHDDFSNSQEVNNVPELGYNSTDRTPTSSNETDNDSISNRMMNFLEAVSAGATSLQNAISRAVDGDTSESQPSSEKDYEKQESNPNLMEELVRMGFCDRKVNQELLDKYPDNVNAVITDLLQTLNDGWAERRH</sequence>
<dbReference type="InterPro" id="IPR013783">
    <property type="entry name" value="Ig-like_fold"/>
</dbReference>
<dbReference type="STRING" id="10228.B3RRA4"/>
<dbReference type="GO" id="GO:0015031">
    <property type="term" value="P:protein transport"/>
    <property type="evidence" value="ECO:0007669"/>
    <property type="project" value="UniProtKB-KW"/>
</dbReference>
<dbReference type="EMBL" id="DS985243">
    <property type="protein sequence ID" value="EDV26309.1"/>
    <property type="molecule type" value="Genomic_DNA"/>
</dbReference>
<dbReference type="CDD" id="cd14319">
    <property type="entry name" value="UBA_NBR1"/>
    <property type="match status" value="1"/>
</dbReference>
<dbReference type="SMART" id="SM00291">
    <property type="entry name" value="ZnF_ZZ"/>
    <property type="match status" value="1"/>
</dbReference>
<protein>
    <recommendedName>
        <fullName evidence="15">ZZ-type domain-containing protein</fullName>
    </recommendedName>
</protein>
<dbReference type="HOGENOM" id="CLU_014175_0_0_1"/>
<evidence type="ECO:0000259" key="12">
    <source>
        <dbReference type="PROSITE" id="PS50135"/>
    </source>
</evidence>
<dbReference type="PROSITE" id="PS50030">
    <property type="entry name" value="UBA"/>
    <property type="match status" value="1"/>
</dbReference>
<dbReference type="Pfam" id="PF16158">
    <property type="entry name" value="N_BRCA1_IG"/>
    <property type="match status" value="1"/>
</dbReference>
<feature type="region of interest" description="Disordered" evidence="10">
    <location>
        <begin position="761"/>
        <end position="800"/>
    </location>
</feature>
<dbReference type="SUPFAM" id="SSF54277">
    <property type="entry name" value="CAD &amp; PB1 domains"/>
    <property type="match status" value="1"/>
</dbReference>
<dbReference type="Gene3D" id="1.10.8.10">
    <property type="entry name" value="DNA helicase RuvA subunit, C-terminal domain"/>
    <property type="match status" value="1"/>
</dbReference>
<dbReference type="PhylomeDB" id="B3RRA4"/>
<comment type="subcellular location">
    <subcellularLocation>
        <location evidence="2">Cytoplasmic vesicle</location>
        <location evidence="2">Autophagosome</location>
    </subcellularLocation>
    <subcellularLocation>
        <location evidence="1">Vacuole</location>
    </subcellularLocation>
</comment>
<evidence type="ECO:0000256" key="5">
    <source>
        <dbReference type="ARBA" id="ARBA00022723"/>
    </source>
</evidence>
<proteinExistence type="predicted"/>
<dbReference type="Pfam" id="PF00569">
    <property type="entry name" value="ZZ"/>
    <property type="match status" value="1"/>
</dbReference>
<dbReference type="GO" id="GO:0008270">
    <property type="term" value="F:zinc ion binding"/>
    <property type="evidence" value="ECO:0007669"/>
    <property type="project" value="UniProtKB-KW"/>
</dbReference>
<keyword evidence="4" id="KW-0926">Vacuole</keyword>
<dbReference type="Gene3D" id="3.30.60.90">
    <property type="match status" value="1"/>
</dbReference>
<evidence type="ECO:0000256" key="7">
    <source>
        <dbReference type="ARBA" id="ARBA00022833"/>
    </source>
</evidence>
<dbReference type="eggNOG" id="KOG4351">
    <property type="taxonomic scope" value="Eukaryota"/>
</dbReference>
<dbReference type="CTD" id="6752052"/>
<keyword evidence="3" id="KW-0813">Transport</keyword>
<dbReference type="PANTHER" id="PTHR15090:SF8">
    <property type="entry name" value="ZZ-TYPE ZINC FINGER-CONTAINING PROTEIN"/>
    <property type="match status" value="1"/>
</dbReference>
<feature type="domain" description="ZZ-type" evidence="12">
    <location>
        <begin position="271"/>
        <end position="323"/>
    </location>
</feature>
<dbReference type="SUPFAM" id="SSF46934">
    <property type="entry name" value="UBA-like"/>
    <property type="match status" value="1"/>
</dbReference>
<dbReference type="SUPFAM" id="SSF57850">
    <property type="entry name" value="RING/U-box"/>
    <property type="match status" value="1"/>
</dbReference>
<evidence type="ECO:0000259" key="11">
    <source>
        <dbReference type="PROSITE" id="PS50030"/>
    </source>
</evidence>
<name>B3RRA4_TRIAD</name>
<dbReference type="FunCoup" id="B3RRA4">
    <property type="interactions" value="734"/>
</dbReference>
<feature type="domain" description="UBA" evidence="11">
    <location>
        <begin position="843"/>
        <end position="887"/>
    </location>
</feature>
<evidence type="ECO:0008006" key="15">
    <source>
        <dbReference type="Google" id="ProtNLM"/>
    </source>
</evidence>
<evidence type="ECO:0000256" key="8">
    <source>
        <dbReference type="ARBA" id="ARBA00022927"/>
    </source>
</evidence>
<reference evidence="13 14" key="1">
    <citation type="journal article" date="2008" name="Nature">
        <title>The Trichoplax genome and the nature of placozoans.</title>
        <authorList>
            <person name="Srivastava M."/>
            <person name="Begovic E."/>
            <person name="Chapman J."/>
            <person name="Putnam N.H."/>
            <person name="Hellsten U."/>
            <person name="Kawashima T."/>
            <person name="Kuo A."/>
            <person name="Mitros T."/>
            <person name="Salamov A."/>
            <person name="Carpenter M.L."/>
            <person name="Signorovitch A.Y."/>
            <person name="Moreno M.A."/>
            <person name="Kamm K."/>
            <person name="Grimwood J."/>
            <person name="Schmutz J."/>
            <person name="Shapiro H."/>
            <person name="Grigoriev I.V."/>
            <person name="Buss L.W."/>
            <person name="Schierwater B."/>
            <person name="Dellaporta S.L."/>
            <person name="Rokhsar D.S."/>
        </authorList>
    </citation>
    <scope>NUCLEOTIDE SEQUENCE [LARGE SCALE GENOMIC DNA]</scope>
    <source>
        <strain evidence="13 14">Grell-BS-1999</strain>
    </source>
</reference>
<dbReference type="InterPro" id="IPR052260">
    <property type="entry name" value="Autophagy_Rcpt_SigReg"/>
</dbReference>
<dbReference type="OrthoDB" id="2122982at2759"/>
<dbReference type="PANTHER" id="PTHR15090">
    <property type="entry name" value="SEQUESTOSOME 1-RELATED"/>
    <property type="match status" value="1"/>
</dbReference>
<keyword evidence="7" id="KW-0862">Zinc</keyword>
<feature type="region of interest" description="Disordered" evidence="10">
    <location>
        <begin position="824"/>
        <end position="849"/>
    </location>
</feature>
<accession>B3RRA4</accession>
<keyword evidence="8" id="KW-0653">Protein transport</keyword>
<dbReference type="eggNOG" id="KOG4582">
    <property type="taxonomic scope" value="Eukaryota"/>
</dbReference>
<feature type="compositionally biased region" description="Polar residues" evidence="10">
    <location>
        <begin position="783"/>
        <end position="800"/>
    </location>
</feature>
<keyword evidence="14" id="KW-1185">Reference proteome</keyword>
<dbReference type="GeneID" id="6752052"/>
<dbReference type="GO" id="GO:0005776">
    <property type="term" value="C:autophagosome"/>
    <property type="evidence" value="ECO:0007669"/>
    <property type="project" value="UniProtKB-SubCell"/>
</dbReference>
<dbReference type="PROSITE" id="PS01357">
    <property type="entry name" value="ZF_ZZ_1"/>
    <property type="match status" value="1"/>
</dbReference>
<dbReference type="KEGG" id="tad:TRIADDRAFT_54164"/>
<evidence type="ECO:0000256" key="3">
    <source>
        <dbReference type="ARBA" id="ARBA00022448"/>
    </source>
</evidence>
<dbReference type="Gene3D" id="3.10.20.90">
    <property type="entry name" value="Phosphatidylinositol 3-kinase Catalytic Subunit, Chain A, domain 1"/>
    <property type="match status" value="1"/>
</dbReference>
<evidence type="ECO:0000256" key="9">
    <source>
        <dbReference type="PROSITE-ProRule" id="PRU00228"/>
    </source>
</evidence>
<dbReference type="InterPro" id="IPR000433">
    <property type="entry name" value="Znf_ZZ"/>
</dbReference>
<keyword evidence="6 9" id="KW-0863">Zinc-finger</keyword>
<dbReference type="InterPro" id="IPR032350">
    <property type="entry name" value="Nbr1_FW"/>
</dbReference>
<dbReference type="InterPro" id="IPR009060">
    <property type="entry name" value="UBA-like_sf"/>
</dbReference>
<dbReference type="InterPro" id="IPR015940">
    <property type="entry name" value="UBA"/>
</dbReference>
<evidence type="ECO:0000256" key="6">
    <source>
        <dbReference type="ARBA" id="ARBA00022771"/>
    </source>
</evidence>
<dbReference type="FunFam" id="1.10.8.10:FF:000085">
    <property type="entry name" value="protein NBR1 homolog"/>
    <property type="match status" value="1"/>
</dbReference>
<evidence type="ECO:0000256" key="4">
    <source>
        <dbReference type="ARBA" id="ARBA00022554"/>
    </source>
</evidence>
<keyword evidence="5" id="KW-0479">Metal-binding</keyword>
<dbReference type="RefSeq" id="XP_002110305.1">
    <property type="nucleotide sequence ID" value="XM_002110269.1"/>
</dbReference>